<accession>A0A9X2RID4</accession>
<dbReference type="AlphaFoldDB" id="A0A9X2RID4"/>
<protein>
    <recommendedName>
        <fullName evidence="3">Alpha/beta hydrolase</fullName>
    </recommendedName>
</protein>
<dbReference type="InterPro" id="IPR029058">
    <property type="entry name" value="AB_hydrolase_fold"/>
</dbReference>
<keyword evidence="2" id="KW-1185">Reference proteome</keyword>
<evidence type="ECO:0000313" key="1">
    <source>
        <dbReference type="EMBL" id="MCQ8185925.1"/>
    </source>
</evidence>
<reference evidence="1" key="1">
    <citation type="submission" date="2022-07" db="EMBL/GenBank/DDBJ databases">
        <title>Parvularcula maris sp. nov., an algicidal bacterium isolated from seawater.</title>
        <authorList>
            <person name="Li F."/>
        </authorList>
    </citation>
    <scope>NUCLEOTIDE SEQUENCE</scope>
    <source>
        <strain evidence="1">BGMRC 0090</strain>
    </source>
</reference>
<evidence type="ECO:0008006" key="3">
    <source>
        <dbReference type="Google" id="ProtNLM"/>
    </source>
</evidence>
<dbReference type="RefSeq" id="WP_256619821.1">
    <property type="nucleotide sequence ID" value="NZ_JANIBC010000009.1"/>
</dbReference>
<organism evidence="1 2">
    <name type="scientific">Parvularcula maris</name>
    <dbReference type="NCBI Taxonomy" id="2965077"/>
    <lineage>
        <taxon>Bacteria</taxon>
        <taxon>Pseudomonadati</taxon>
        <taxon>Pseudomonadota</taxon>
        <taxon>Alphaproteobacteria</taxon>
        <taxon>Parvularculales</taxon>
        <taxon>Parvularculaceae</taxon>
        <taxon>Parvularcula</taxon>
    </lineage>
</organism>
<proteinExistence type="predicted"/>
<evidence type="ECO:0000313" key="2">
    <source>
        <dbReference type="Proteomes" id="UP001142610"/>
    </source>
</evidence>
<gene>
    <name evidence="1" type="ORF">NOG11_11045</name>
</gene>
<sequence length="343" mass="36796">MFRAVAILTVLMLVIGTSDAALLGKKEPFHSVDRRDTLYAGPGGSMPTQTITLWVHENRRALSSRLLPLQLLRLPAASPSGRPPVLILASVDGDTGNEFIERRWDLIEALRARNDVVVLDPRARGWSAGAPSCRSFYGAEPGSSKRAADQCLAYWRTAGYDTGGYTRDAIADDISAAVTALGGRVVLLADGSAAPSAMLAVARQPKLFERAALLSPVVEGRAESHTDLLEGLPTMLAANGETARLKLPRADWLPAIPWMGRGRLPDMLVLTGTTPDNPDAKPARRLTRYFKKQRSMVVVRNSGGDPIGRSPSALEMLVRFTEGDHVPSQSVAVAPAALAASEF</sequence>
<dbReference type="Proteomes" id="UP001142610">
    <property type="component" value="Unassembled WGS sequence"/>
</dbReference>
<dbReference type="SUPFAM" id="SSF53474">
    <property type="entry name" value="alpha/beta-Hydrolases"/>
    <property type="match status" value="1"/>
</dbReference>
<dbReference type="Gene3D" id="3.40.50.1820">
    <property type="entry name" value="alpha/beta hydrolase"/>
    <property type="match status" value="1"/>
</dbReference>
<comment type="caution">
    <text evidence="1">The sequence shown here is derived from an EMBL/GenBank/DDBJ whole genome shotgun (WGS) entry which is preliminary data.</text>
</comment>
<name>A0A9X2RID4_9PROT</name>
<dbReference type="EMBL" id="JANIBC010000009">
    <property type="protein sequence ID" value="MCQ8185925.1"/>
    <property type="molecule type" value="Genomic_DNA"/>
</dbReference>